<dbReference type="InterPro" id="IPR023201">
    <property type="entry name" value="SecY_dom_sf"/>
</dbReference>
<feature type="transmembrane region" description="Helical" evidence="10">
    <location>
        <begin position="391"/>
        <end position="412"/>
    </location>
</feature>
<evidence type="ECO:0000256" key="3">
    <source>
        <dbReference type="ARBA" id="ARBA00022448"/>
    </source>
</evidence>
<dbReference type="GO" id="GO:0043952">
    <property type="term" value="P:protein transport by the Sec complex"/>
    <property type="evidence" value="ECO:0007669"/>
    <property type="project" value="UniProtKB-UniRule"/>
</dbReference>
<evidence type="ECO:0000256" key="10">
    <source>
        <dbReference type="HAMAP-Rule" id="MF_01465"/>
    </source>
</evidence>
<feature type="transmembrane region" description="Helical" evidence="10">
    <location>
        <begin position="114"/>
        <end position="135"/>
    </location>
</feature>
<dbReference type="GO" id="GO:0065002">
    <property type="term" value="P:intracellular protein transmembrane transport"/>
    <property type="evidence" value="ECO:0007669"/>
    <property type="project" value="UniProtKB-UniRule"/>
</dbReference>
<evidence type="ECO:0000256" key="2">
    <source>
        <dbReference type="ARBA" id="ARBA00005751"/>
    </source>
</evidence>
<sequence>MTWLSKLVRIFKDKELRKKILFVLGLLIIFRLAAHIPLPGIDVVALRNFFSDNSILGLLNIFSGGSLTNFSIVALGIGPYITSSIIFQLLAMIVPKLEEMSKEGESGQKKINQYTRLLTVPLAMLSGYGMIKLLQQSGRGIIGQLTTFDYLTTVIILTSGTIFLMWLGELISEKKIGNGISLIIFAGIVSSIPGAIQRTAYTFDTTQVINIAAFLVIGVLTVAGVVYITEGQRNIPVSYAKRVRGVRMYGGFDSHLPLKVNQAGMIPIIFAISLIMFPSLIAQLALRAESDIIVKIAELVQRLFQPDGLVYGILYFILVVAFTYFYTAIIFHPQQIAENLQKQGGFVPGMRPGHQTADYLGNVSSRIMLAGALSLGIVAILPLIIGPITGVSSMVISGASLLIVVSVVIETVKQIESQLEMRNYDEF</sequence>
<keyword evidence="5 10" id="KW-0653">Protein transport</keyword>
<feature type="transmembrane region" description="Helical" evidence="10">
    <location>
        <begin position="147"/>
        <end position="167"/>
    </location>
</feature>
<dbReference type="InterPro" id="IPR026593">
    <property type="entry name" value="SecY"/>
</dbReference>
<feature type="transmembrane region" description="Helical" evidence="10">
    <location>
        <begin position="179"/>
        <end position="196"/>
    </location>
</feature>
<gene>
    <name evidence="10" type="primary">secY</name>
    <name evidence="14" type="ORF">AUK13_00235</name>
</gene>
<keyword evidence="8 10" id="KW-0472">Membrane</keyword>
<comment type="function">
    <text evidence="10 11">The central subunit of the protein translocation channel SecYEG. Consists of two halves formed by TMs 1-5 and 6-10. These two domains form a lateral gate at the front which open onto the bilayer between TMs 2 and 7, and are clamped together by SecE at the back. The channel is closed by both a pore ring composed of hydrophobic SecY resides and a short helix (helix 2A) on the extracellular side of the membrane which forms a plug. The plug probably moves laterally to allow the channel to open. The ring and the pore may move independently.</text>
</comment>
<comment type="similarity">
    <text evidence="2 10 13">Belongs to the SecY/SEC61-alpha family.</text>
</comment>
<accession>A0A1J5F997</accession>
<organism evidence="14 15">
    <name type="scientific">Candidatus Kuenenbacteria bacterium CG2_30_39_24</name>
    <dbReference type="NCBI Taxonomy" id="1805236"/>
    <lineage>
        <taxon>Bacteria</taxon>
        <taxon>Candidatus Kueneniibacteriota</taxon>
    </lineage>
</organism>
<dbReference type="HAMAP" id="MF_01465">
    <property type="entry name" value="SecY"/>
    <property type="match status" value="1"/>
</dbReference>
<evidence type="ECO:0000256" key="12">
    <source>
        <dbReference type="RuleBase" id="RU003484"/>
    </source>
</evidence>
<evidence type="ECO:0000256" key="8">
    <source>
        <dbReference type="ARBA" id="ARBA00023136"/>
    </source>
</evidence>
<dbReference type="Gene3D" id="1.10.3370.10">
    <property type="entry name" value="SecY subunit domain"/>
    <property type="match status" value="1"/>
</dbReference>
<dbReference type="Pfam" id="PF00344">
    <property type="entry name" value="SecY"/>
    <property type="match status" value="1"/>
</dbReference>
<reference evidence="14 15" key="1">
    <citation type="journal article" date="2016" name="Environ. Microbiol.">
        <title>Genomic resolution of a cold subsurface aquifer community provides metabolic insights for novel microbes adapted to high CO concentrations.</title>
        <authorList>
            <person name="Probst A.J."/>
            <person name="Castelle C.J."/>
            <person name="Singh A."/>
            <person name="Brown C.T."/>
            <person name="Anantharaman K."/>
            <person name="Sharon I."/>
            <person name="Hug L.A."/>
            <person name="Burstein D."/>
            <person name="Emerson J.B."/>
            <person name="Thomas B.C."/>
            <person name="Banfield J.F."/>
        </authorList>
    </citation>
    <scope>NUCLEOTIDE SEQUENCE [LARGE SCALE GENOMIC DNA]</scope>
    <source>
        <strain evidence="14">CG2_30_39_24</strain>
    </source>
</reference>
<feature type="transmembrane region" description="Helical" evidence="10">
    <location>
        <begin position="308"/>
        <end position="331"/>
    </location>
</feature>
<dbReference type="SUPFAM" id="SSF103491">
    <property type="entry name" value="Preprotein translocase SecY subunit"/>
    <property type="match status" value="1"/>
</dbReference>
<proteinExistence type="inferred from homology"/>
<feature type="transmembrane region" description="Helical" evidence="10">
    <location>
        <begin position="208"/>
        <end position="228"/>
    </location>
</feature>
<dbReference type="FunFam" id="1.10.3370.10:FF:000001">
    <property type="entry name" value="Preprotein translocase subunit SecY"/>
    <property type="match status" value="1"/>
</dbReference>
<evidence type="ECO:0000256" key="6">
    <source>
        <dbReference type="ARBA" id="ARBA00022989"/>
    </source>
</evidence>
<feature type="transmembrane region" description="Helical" evidence="10">
    <location>
        <begin position="72"/>
        <end position="94"/>
    </location>
</feature>
<dbReference type="PRINTS" id="PR00303">
    <property type="entry name" value="SECYTRNLCASE"/>
</dbReference>
<dbReference type="STRING" id="1805236.AUK13_00235"/>
<comment type="subcellular location">
    <subcellularLocation>
        <location evidence="10">Cell membrane</location>
        <topology evidence="10">Multi-pass membrane protein</topology>
    </subcellularLocation>
    <subcellularLocation>
        <location evidence="1 12">Membrane</location>
        <topology evidence="1 12">Multi-pass membrane protein</topology>
    </subcellularLocation>
</comment>
<evidence type="ECO:0000256" key="5">
    <source>
        <dbReference type="ARBA" id="ARBA00022927"/>
    </source>
</evidence>
<evidence type="ECO:0000256" key="13">
    <source>
        <dbReference type="RuleBase" id="RU004349"/>
    </source>
</evidence>
<dbReference type="InterPro" id="IPR030659">
    <property type="entry name" value="SecY_CS"/>
</dbReference>
<dbReference type="PIRSF" id="PIRSF004557">
    <property type="entry name" value="SecY"/>
    <property type="match status" value="1"/>
</dbReference>
<dbReference type="InterPro" id="IPR002208">
    <property type="entry name" value="SecY/SEC61-alpha"/>
</dbReference>
<evidence type="ECO:0000256" key="9">
    <source>
        <dbReference type="ARBA" id="ARBA00039733"/>
    </source>
</evidence>
<keyword evidence="6 10" id="KW-1133">Transmembrane helix</keyword>
<comment type="caution">
    <text evidence="14">The sequence shown here is derived from an EMBL/GenBank/DDBJ whole genome shotgun (WGS) entry which is preliminary data.</text>
</comment>
<dbReference type="PROSITE" id="PS00756">
    <property type="entry name" value="SECY_2"/>
    <property type="match status" value="1"/>
</dbReference>
<dbReference type="AlphaFoldDB" id="A0A1J5F997"/>
<dbReference type="GO" id="GO:0005886">
    <property type="term" value="C:plasma membrane"/>
    <property type="evidence" value="ECO:0007669"/>
    <property type="project" value="UniProtKB-SubCell"/>
</dbReference>
<name>A0A1J5F997_9BACT</name>
<keyword evidence="7 10" id="KW-0811">Translocation</keyword>
<keyword evidence="10" id="KW-1003">Cell membrane</keyword>
<keyword evidence="4 10" id="KW-0812">Transmembrane</keyword>
<feature type="transmembrane region" description="Helical" evidence="10">
    <location>
        <begin position="367"/>
        <end position="385"/>
    </location>
</feature>
<dbReference type="PROSITE" id="PS00755">
    <property type="entry name" value="SECY_1"/>
    <property type="match status" value="1"/>
</dbReference>
<dbReference type="EMBL" id="MNYR01000006">
    <property type="protein sequence ID" value="OIP56756.1"/>
    <property type="molecule type" value="Genomic_DNA"/>
</dbReference>
<evidence type="ECO:0000256" key="11">
    <source>
        <dbReference type="RuleBase" id="RU000537"/>
    </source>
</evidence>
<evidence type="ECO:0000256" key="1">
    <source>
        <dbReference type="ARBA" id="ARBA00004141"/>
    </source>
</evidence>
<evidence type="ECO:0000313" key="14">
    <source>
        <dbReference type="EMBL" id="OIP56756.1"/>
    </source>
</evidence>
<feature type="transmembrane region" description="Helical" evidence="10">
    <location>
        <begin position="268"/>
        <end position="288"/>
    </location>
</feature>
<keyword evidence="3 10" id="KW-0813">Transport</keyword>
<evidence type="ECO:0000313" key="15">
    <source>
        <dbReference type="Proteomes" id="UP000183922"/>
    </source>
</evidence>
<dbReference type="PANTHER" id="PTHR10906">
    <property type="entry name" value="SECY/SEC61-ALPHA FAMILY MEMBER"/>
    <property type="match status" value="1"/>
</dbReference>
<protein>
    <recommendedName>
        <fullName evidence="9 10">Protein translocase subunit SecY</fullName>
    </recommendedName>
</protein>
<comment type="subunit">
    <text evidence="10">Component of the Sec protein translocase complex. Heterotrimer consisting of SecY, SecE and SecG subunits. The heterotrimers can form oligomers, although 1 heterotrimer is thought to be able to translocate proteins. Interacts with the ribosome. Interacts with SecDF, and other proteins may be involved. Interacts with SecA.</text>
</comment>
<dbReference type="GO" id="GO:0006605">
    <property type="term" value="P:protein targeting"/>
    <property type="evidence" value="ECO:0007669"/>
    <property type="project" value="UniProtKB-UniRule"/>
</dbReference>
<dbReference type="Proteomes" id="UP000183922">
    <property type="component" value="Unassembled WGS sequence"/>
</dbReference>
<feature type="transmembrane region" description="Helical" evidence="10">
    <location>
        <begin position="20"/>
        <end position="38"/>
    </location>
</feature>
<dbReference type="NCBIfam" id="TIGR00967">
    <property type="entry name" value="3a0501s007"/>
    <property type="match status" value="1"/>
</dbReference>
<evidence type="ECO:0000256" key="7">
    <source>
        <dbReference type="ARBA" id="ARBA00023010"/>
    </source>
</evidence>
<evidence type="ECO:0000256" key="4">
    <source>
        <dbReference type="ARBA" id="ARBA00022692"/>
    </source>
</evidence>